<name>A0ABD6A2Z2_9EURY</name>
<dbReference type="InterPro" id="IPR036388">
    <property type="entry name" value="WH-like_DNA-bd_sf"/>
</dbReference>
<feature type="domain" description="HTH marR-type" evidence="1">
    <location>
        <begin position="22"/>
        <end position="73"/>
    </location>
</feature>
<evidence type="ECO:0000259" key="1">
    <source>
        <dbReference type="Pfam" id="PF01047"/>
    </source>
</evidence>
<dbReference type="AlphaFoldDB" id="A0ABD6A2Z2"/>
<protein>
    <submittedName>
        <fullName evidence="4">MarR family transcriptional regulator</fullName>
    </submittedName>
</protein>
<accession>A0ABD6A2Z2</accession>
<dbReference type="GeneID" id="96955307"/>
<reference evidence="5" key="2">
    <citation type="journal article" date="2019" name="Int. J. Syst. Evol. Microbiol.">
        <title>The Global Catalogue of Microorganisms (GCM) 10K type strain sequencing project: providing services to taxonomists for standard genome sequencing and annotation.</title>
        <authorList>
            <consortium name="The Broad Institute Genomics Platform"/>
            <consortium name="The Broad Institute Genome Sequencing Center for Infectious Disease"/>
            <person name="Wu L."/>
            <person name="Ma J."/>
        </authorList>
    </citation>
    <scope>NUCLEOTIDE SEQUENCE [LARGE SCALE GENOMIC DNA]</scope>
    <source>
        <strain evidence="5">GX21</strain>
    </source>
</reference>
<dbReference type="EMBL" id="JBHTAT010000001">
    <property type="protein sequence ID" value="MFC7253779.1"/>
    <property type="molecule type" value="Genomic_DNA"/>
</dbReference>
<dbReference type="Pfam" id="PF01047">
    <property type="entry name" value="MarR"/>
    <property type="match status" value="1"/>
</dbReference>
<evidence type="ECO:0000313" key="2">
    <source>
        <dbReference type="EMBL" id="MFC7253727.1"/>
    </source>
</evidence>
<dbReference type="EMBL" id="JBHTAT010000001">
    <property type="protein sequence ID" value="MFC7256910.1"/>
    <property type="molecule type" value="Genomic_DNA"/>
</dbReference>
<evidence type="ECO:0000313" key="3">
    <source>
        <dbReference type="EMBL" id="MFC7253779.1"/>
    </source>
</evidence>
<dbReference type="Proteomes" id="UP001596434">
    <property type="component" value="Unassembled WGS sequence"/>
</dbReference>
<dbReference type="EMBL" id="JBHTAT010000001">
    <property type="protein sequence ID" value="MFC7253727.1"/>
    <property type="molecule type" value="Genomic_DNA"/>
</dbReference>
<dbReference type="RefSeq" id="WP_379701746.1">
    <property type="nucleotide sequence ID" value="NZ_JBHTAT010000001.1"/>
</dbReference>
<evidence type="ECO:0000313" key="5">
    <source>
        <dbReference type="Proteomes" id="UP001596434"/>
    </source>
</evidence>
<dbReference type="GO" id="GO:0006355">
    <property type="term" value="P:regulation of DNA-templated transcription"/>
    <property type="evidence" value="ECO:0007669"/>
    <property type="project" value="UniProtKB-ARBA"/>
</dbReference>
<comment type="caution">
    <text evidence="4">The sequence shown here is derived from an EMBL/GenBank/DDBJ whole genome shotgun (WGS) entry which is preliminary data.</text>
</comment>
<reference evidence="4" key="3">
    <citation type="submission" date="2024-09" db="EMBL/GenBank/DDBJ databases">
        <authorList>
            <person name="Sun Q."/>
        </authorList>
    </citation>
    <scope>NUCLEOTIDE SEQUENCE</scope>
    <source>
        <strain evidence="4">CGMCC 4.163</strain>
    </source>
</reference>
<organism evidence="4 5">
    <name type="scientific">Haloplanus litoreus</name>
    <dbReference type="NCBI Taxonomy" id="767515"/>
    <lineage>
        <taxon>Archaea</taxon>
        <taxon>Methanobacteriati</taxon>
        <taxon>Methanobacteriota</taxon>
        <taxon>Stenosarchaea group</taxon>
        <taxon>Halobacteria</taxon>
        <taxon>Halobacteriales</taxon>
        <taxon>Haloferacaceae</taxon>
        <taxon>Haloplanus</taxon>
    </lineage>
</organism>
<sequence>MTGGDFDPPAGFEDLPPSAKYVLRELDRDGPLTRQELLGRTYLAPTTLDEALDTLESRHFVHKARKNDDLRQVVAEIRQYPDA</sequence>
<proteinExistence type="predicted"/>
<evidence type="ECO:0000313" key="4">
    <source>
        <dbReference type="EMBL" id="MFC7256910.1"/>
    </source>
</evidence>
<dbReference type="InterPro" id="IPR000835">
    <property type="entry name" value="HTH_MarR-typ"/>
</dbReference>
<reference evidence="4" key="1">
    <citation type="journal article" date="2014" name="Int. J. Syst. Evol. Microbiol.">
        <title>Complete genome sequence of Corynebacterium casei LMG S-19264T (=DSM 44701T), isolated from a smear-ripened cheese.</title>
        <authorList>
            <consortium name="US DOE Joint Genome Institute (JGI-PGF)"/>
            <person name="Walter F."/>
            <person name="Albersmeier A."/>
            <person name="Kalinowski J."/>
            <person name="Ruckert C."/>
        </authorList>
    </citation>
    <scope>NUCLEOTIDE SEQUENCE [LARGE SCALE GENOMIC DNA]</scope>
    <source>
        <strain evidence="4">CGMCC 4.163</strain>
    </source>
</reference>
<keyword evidence="5" id="KW-1185">Reference proteome</keyword>
<dbReference type="InterPro" id="IPR036390">
    <property type="entry name" value="WH_DNA-bd_sf"/>
</dbReference>
<dbReference type="SUPFAM" id="SSF46785">
    <property type="entry name" value="Winged helix' DNA-binding domain"/>
    <property type="match status" value="1"/>
</dbReference>
<gene>
    <name evidence="2" type="ORF">ACFQKE_00115</name>
    <name evidence="3" type="ORF">ACFQKE_00380</name>
    <name evidence="4" type="ORF">ACFQKE_16615</name>
</gene>
<dbReference type="Gene3D" id="1.10.10.10">
    <property type="entry name" value="Winged helix-like DNA-binding domain superfamily/Winged helix DNA-binding domain"/>
    <property type="match status" value="1"/>
</dbReference>